<dbReference type="RefSeq" id="WP_407285348.1">
    <property type="nucleotide sequence ID" value="NZ_CP147982.1"/>
</dbReference>
<evidence type="ECO:0000313" key="2">
    <source>
        <dbReference type="Proteomes" id="UP001626628"/>
    </source>
</evidence>
<dbReference type="Pfam" id="PF20226">
    <property type="entry name" value="DUF6585"/>
    <property type="match status" value="1"/>
</dbReference>
<name>A0ABZ2QGH6_9ACTN</name>
<accession>A0ABZ2QGH6</accession>
<dbReference type="Proteomes" id="UP001626628">
    <property type="component" value="Chromosome"/>
</dbReference>
<organism evidence="1 2">
    <name type="scientific">Streptomyces sirii</name>
    <dbReference type="NCBI Taxonomy" id="3127701"/>
    <lineage>
        <taxon>Bacteria</taxon>
        <taxon>Bacillati</taxon>
        <taxon>Actinomycetota</taxon>
        <taxon>Actinomycetes</taxon>
        <taxon>Kitasatosporales</taxon>
        <taxon>Streptomycetaceae</taxon>
        <taxon>Streptomyces</taxon>
    </lineage>
</organism>
<protein>
    <submittedName>
        <fullName evidence="1">DUF6585 family protein</fullName>
    </submittedName>
</protein>
<proteinExistence type="predicted"/>
<evidence type="ECO:0000313" key="1">
    <source>
        <dbReference type="EMBL" id="WXK75205.1"/>
    </source>
</evidence>
<reference evidence="1 2" key="1">
    <citation type="submission" date="2024-03" db="EMBL/GenBank/DDBJ databases">
        <title>The complete genome of Streptomyces sirii sp.nov.</title>
        <authorList>
            <person name="Zakalyukina Y.V."/>
            <person name="Belik A.R."/>
            <person name="Biryukov M.V."/>
            <person name="Baturina O.A."/>
            <person name="Kabilov M.R."/>
        </authorList>
    </citation>
    <scope>NUCLEOTIDE SEQUENCE [LARGE SCALE GENOMIC DNA]</scope>
    <source>
        <strain evidence="1 2">BP-8</strain>
    </source>
</reference>
<dbReference type="InterPro" id="IPR046492">
    <property type="entry name" value="DUF6585"/>
</dbReference>
<dbReference type="EMBL" id="CP147982">
    <property type="protein sequence ID" value="WXK75205.1"/>
    <property type="molecule type" value="Genomic_DNA"/>
</dbReference>
<sequence>MTGPTPRTRGEELLLARISAAAGRARIGRRRATYAGTGQPTPAQAGPLRVIRRLPAFVRYGRSAATKARADARLDLYEHGMTVVIKGRIHVIRYDTTSVFHTSIRPAHDAGRAGALGVHTLTDVEGKRVVLYGGPEHSVAEEWAAEVRQAVLRAQLPWALATLDQGERLAFGGIWLTREEIGSAEVAARWPQVRSLGVEHGAVRLDIDGTWHTLAATASTIRNLFVLRALVEHLRTDGGRS</sequence>
<gene>
    <name evidence="1" type="ORF">WAB15_04035</name>
</gene>
<keyword evidence="2" id="KW-1185">Reference proteome</keyword>